<keyword evidence="1" id="KW-0812">Transmembrane</keyword>
<dbReference type="Proteomes" id="UP000253345">
    <property type="component" value="Unassembled WGS sequence"/>
</dbReference>
<feature type="transmembrane region" description="Helical" evidence="1">
    <location>
        <begin position="16"/>
        <end position="36"/>
    </location>
</feature>
<comment type="caution">
    <text evidence="2">The sequence shown here is derived from an EMBL/GenBank/DDBJ whole genome shotgun (WGS) entry which is preliminary data.</text>
</comment>
<accession>A0A368YRC6</accession>
<evidence type="ECO:0000256" key="1">
    <source>
        <dbReference type="SAM" id="Phobius"/>
    </source>
</evidence>
<proteinExistence type="predicted"/>
<reference evidence="2 3" key="1">
    <citation type="submission" date="2018-07" db="EMBL/GenBank/DDBJ databases">
        <title>Genomic Encyclopedia of Type Strains, Phase III (KMG-III): the genomes of soil and plant-associated and newly described type strains.</title>
        <authorList>
            <person name="Whitman W."/>
        </authorList>
    </citation>
    <scope>NUCLEOTIDE SEQUENCE [LARGE SCALE GENOMIC DNA]</scope>
    <source>
        <strain evidence="2 3">CECT 8525</strain>
    </source>
</reference>
<keyword evidence="1" id="KW-0472">Membrane</keyword>
<gene>
    <name evidence="2" type="ORF">DFP89_11398</name>
</gene>
<dbReference type="AlphaFoldDB" id="A0A368YRC6"/>
<keyword evidence="3" id="KW-1185">Reference proteome</keyword>
<dbReference type="RefSeq" id="WP_114349798.1">
    <property type="nucleotide sequence ID" value="NZ_QPJL01000013.1"/>
</dbReference>
<protein>
    <submittedName>
        <fullName evidence="2">Uncharacterized protein</fullName>
    </submittedName>
</protein>
<evidence type="ECO:0000313" key="3">
    <source>
        <dbReference type="Proteomes" id="UP000253345"/>
    </source>
</evidence>
<feature type="transmembrane region" description="Helical" evidence="1">
    <location>
        <begin position="48"/>
        <end position="69"/>
    </location>
</feature>
<keyword evidence="1" id="KW-1133">Transmembrane helix</keyword>
<name>A0A368YRC6_9RHOB</name>
<evidence type="ECO:0000313" key="2">
    <source>
        <dbReference type="EMBL" id="RCW82138.1"/>
    </source>
</evidence>
<sequence>MRFRTEAVGGYNLDGLIQLALLLLAVSVGGVIMLAVAACRYAAGRPFVALLIAGLVMAAPLAALAVFLLG</sequence>
<organism evidence="2 3">
    <name type="scientific">Paracoccus lutimaris</name>
    <dbReference type="NCBI Taxonomy" id="1490030"/>
    <lineage>
        <taxon>Bacteria</taxon>
        <taxon>Pseudomonadati</taxon>
        <taxon>Pseudomonadota</taxon>
        <taxon>Alphaproteobacteria</taxon>
        <taxon>Rhodobacterales</taxon>
        <taxon>Paracoccaceae</taxon>
        <taxon>Paracoccus</taxon>
    </lineage>
</organism>
<dbReference type="EMBL" id="QPJL01000013">
    <property type="protein sequence ID" value="RCW82138.1"/>
    <property type="molecule type" value="Genomic_DNA"/>
</dbReference>